<dbReference type="EMBL" id="JACOPH010000002">
    <property type="protein sequence ID" value="MBC5713305.1"/>
    <property type="molecule type" value="Genomic_DNA"/>
</dbReference>
<evidence type="ECO:0000313" key="3">
    <source>
        <dbReference type="Proteomes" id="UP000606720"/>
    </source>
</evidence>
<dbReference type="PANTHER" id="PTHR43002">
    <property type="entry name" value="GLYCOGEN DEBRANCHING ENZYME"/>
    <property type="match status" value="1"/>
</dbReference>
<dbReference type="SUPFAM" id="SSF51445">
    <property type="entry name" value="(Trans)glycosidases"/>
    <property type="match status" value="1"/>
</dbReference>
<proteinExistence type="predicted"/>
<organism evidence="2 3">
    <name type="scientific">Roseburia zhanii</name>
    <dbReference type="NCBI Taxonomy" id="2763064"/>
    <lineage>
        <taxon>Bacteria</taxon>
        <taxon>Bacillati</taxon>
        <taxon>Bacillota</taxon>
        <taxon>Clostridia</taxon>
        <taxon>Lachnospirales</taxon>
        <taxon>Lachnospiraceae</taxon>
        <taxon>Roseburia</taxon>
    </lineage>
</organism>
<dbReference type="InterPro" id="IPR013780">
    <property type="entry name" value="Glyco_hydro_b"/>
</dbReference>
<sequence length="620" mass="72378">MEFNLKKGDFSRLGVTKGKTWINFCFESRRRSDCKIILYHRADGNKKAEIDVPEEFSKGNLRAVRIEGTEAVLCDYNFSINGNICLDPYARQITGRESWADKNRIQDQKVLRCRYEERNFSWRGDCEVEIPRKDMVLYKLHVRGFSKALPKETDDRGTFRGLTKKLSYLKSLGITSIELMPVYEFEELIVSKEKELPEYTRWVEKKKDKIKKPKQKDSYKINYWGYGEGCYFAPKASYAASDTPDIELKDCILQMHKKNIECILEMDFPDDVPAERIIDVLRYWVSEYHVDGFHLQGNRIPMEIIASDPYLGRTKFFYRYVSGEMLEKEDETYPRLFVDTDEFLYPARKLLSGIDGNVWELADQIKKQNTKYGYINYISDNNGFTLADLFTYENKYNEANGEENTDGPEWNFSTNCGVEGDTTSRNVQKIRDRHMKNAIAVLFLAQGVPMLMSGDEDYNSQQGNNNAYCQDNEIGWKDWKKSKPARDFLQYVRKMITFRKEHEILRMEQPMQLADTLGCGYPDVSYHEENAWISQNHMNRRALGILYCGQYAKEKEDVYIGFNFSNFPKNLALPKQKGKRNWYLSMDTADKSGFLPVCEKLTDPWYTMDAQSVCIIIGKA</sequence>
<dbReference type="SMART" id="SM00642">
    <property type="entry name" value="Aamy"/>
    <property type="match status" value="1"/>
</dbReference>
<dbReference type="Gene3D" id="3.20.20.80">
    <property type="entry name" value="Glycosidases"/>
    <property type="match status" value="2"/>
</dbReference>
<keyword evidence="3" id="KW-1185">Reference proteome</keyword>
<dbReference type="AlphaFoldDB" id="A0A923RSZ7"/>
<dbReference type="Proteomes" id="UP000606720">
    <property type="component" value="Unassembled WGS sequence"/>
</dbReference>
<dbReference type="InterPro" id="IPR013783">
    <property type="entry name" value="Ig-like_fold"/>
</dbReference>
<dbReference type="Gene3D" id="2.60.40.1180">
    <property type="entry name" value="Golgi alpha-mannosidase II"/>
    <property type="match status" value="1"/>
</dbReference>
<reference evidence="2" key="1">
    <citation type="submission" date="2020-08" db="EMBL/GenBank/DDBJ databases">
        <title>Genome public.</title>
        <authorList>
            <person name="Liu C."/>
            <person name="Sun Q."/>
        </authorList>
    </citation>
    <scope>NUCLEOTIDE SEQUENCE</scope>
    <source>
        <strain evidence="2">BX1005</strain>
    </source>
</reference>
<protein>
    <submittedName>
        <fullName evidence="2">Glycogen operon protein GlgX</fullName>
    </submittedName>
</protein>
<comment type="caution">
    <text evidence="2">The sequence shown here is derived from an EMBL/GenBank/DDBJ whole genome shotgun (WGS) entry which is preliminary data.</text>
</comment>
<dbReference type="SUPFAM" id="SSF51011">
    <property type="entry name" value="Glycosyl hydrolase domain"/>
    <property type="match status" value="1"/>
</dbReference>
<dbReference type="RefSeq" id="WP_186866270.1">
    <property type="nucleotide sequence ID" value="NZ_JACOPH010000002.1"/>
</dbReference>
<evidence type="ECO:0000313" key="2">
    <source>
        <dbReference type="EMBL" id="MBC5713305.1"/>
    </source>
</evidence>
<evidence type="ECO:0000259" key="1">
    <source>
        <dbReference type="SMART" id="SM00642"/>
    </source>
</evidence>
<dbReference type="Gene3D" id="2.60.40.10">
    <property type="entry name" value="Immunoglobulins"/>
    <property type="match status" value="1"/>
</dbReference>
<gene>
    <name evidence="2" type="ORF">H8S17_03610</name>
</gene>
<dbReference type="GO" id="GO:0005975">
    <property type="term" value="P:carbohydrate metabolic process"/>
    <property type="evidence" value="ECO:0007669"/>
    <property type="project" value="InterPro"/>
</dbReference>
<feature type="domain" description="Glycosyl hydrolase family 13 catalytic" evidence="1">
    <location>
        <begin position="139"/>
        <end position="499"/>
    </location>
</feature>
<dbReference type="InterPro" id="IPR017853">
    <property type="entry name" value="GH"/>
</dbReference>
<accession>A0A923RSZ7</accession>
<dbReference type="InterPro" id="IPR006047">
    <property type="entry name" value="GH13_cat_dom"/>
</dbReference>
<name>A0A923RSZ7_9FIRM</name>